<organism evidence="11 12">
    <name type="scientific">Halomonas aestuarii</name>
    <dbReference type="NCBI Taxonomy" id="1897729"/>
    <lineage>
        <taxon>Bacteria</taxon>
        <taxon>Pseudomonadati</taxon>
        <taxon>Pseudomonadota</taxon>
        <taxon>Gammaproteobacteria</taxon>
        <taxon>Oceanospirillales</taxon>
        <taxon>Halomonadaceae</taxon>
        <taxon>Halomonas</taxon>
    </lineage>
</organism>
<feature type="transmembrane region" description="Helical" evidence="10">
    <location>
        <begin position="98"/>
        <end position="116"/>
    </location>
</feature>
<keyword evidence="5" id="KW-0406">Ion transport</keyword>
<dbReference type="InterPro" id="IPR001626">
    <property type="entry name" value="ABC_TroCD"/>
</dbReference>
<accession>A0A1J0VHV6</accession>
<dbReference type="PANTHER" id="PTHR30477">
    <property type="entry name" value="ABC-TRANSPORTER METAL-BINDING PROTEIN"/>
    <property type="match status" value="1"/>
</dbReference>
<feature type="transmembrane region" description="Helical" evidence="10">
    <location>
        <begin position="259"/>
        <end position="285"/>
    </location>
</feature>
<evidence type="ECO:0000256" key="6">
    <source>
        <dbReference type="ARBA" id="ARBA00022692"/>
    </source>
</evidence>
<keyword evidence="8 10" id="KW-0472">Membrane</keyword>
<dbReference type="Pfam" id="PF00950">
    <property type="entry name" value="ABC-3"/>
    <property type="match status" value="1"/>
</dbReference>
<feature type="transmembrane region" description="Helical" evidence="10">
    <location>
        <begin position="173"/>
        <end position="194"/>
    </location>
</feature>
<keyword evidence="7 10" id="KW-1133">Transmembrane helix</keyword>
<dbReference type="FunFam" id="1.10.3470.10:FF:000003">
    <property type="entry name" value="Iron ABC transporter permease SitD"/>
    <property type="match status" value="1"/>
</dbReference>
<dbReference type="PANTHER" id="PTHR30477:SF3">
    <property type="entry name" value="METAL TRANSPORT SYSTEM MEMBRANE PROTEIN CT_069-RELATED"/>
    <property type="match status" value="1"/>
</dbReference>
<dbReference type="GO" id="GO:0043190">
    <property type="term" value="C:ATP-binding cassette (ABC) transporter complex"/>
    <property type="evidence" value="ECO:0007669"/>
    <property type="project" value="InterPro"/>
</dbReference>
<dbReference type="AlphaFoldDB" id="A0A1J0VHV6"/>
<evidence type="ECO:0000256" key="2">
    <source>
        <dbReference type="ARBA" id="ARBA00008034"/>
    </source>
</evidence>
<keyword evidence="3 9" id="KW-0813">Transport</keyword>
<dbReference type="RefSeq" id="WP_071944882.1">
    <property type="nucleotide sequence ID" value="NZ_CP018139.1"/>
</dbReference>
<feature type="transmembrane region" description="Helical" evidence="10">
    <location>
        <begin position="65"/>
        <end position="86"/>
    </location>
</feature>
<comment type="similarity">
    <text evidence="2 9">Belongs to the ABC-3 integral membrane protein family.</text>
</comment>
<evidence type="ECO:0000256" key="9">
    <source>
        <dbReference type="RuleBase" id="RU003943"/>
    </source>
</evidence>
<dbReference type="CDD" id="cd06550">
    <property type="entry name" value="TM_ABC_iron-siderophores_like"/>
    <property type="match status" value="1"/>
</dbReference>
<proteinExistence type="inferred from homology"/>
<evidence type="ECO:0000256" key="7">
    <source>
        <dbReference type="ARBA" id="ARBA00022989"/>
    </source>
</evidence>
<dbReference type="Gene3D" id="1.10.3470.10">
    <property type="entry name" value="ABC transporter involved in vitamin B12 uptake, BtuC"/>
    <property type="match status" value="1"/>
</dbReference>
<dbReference type="GO" id="GO:0071281">
    <property type="term" value="P:cellular response to iron ion"/>
    <property type="evidence" value="ECO:0007669"/>
    <property type="project" value="UniProtKB-ARBA"/>
</dbReference>
<dbReference type="GO" id="GO:0055085">
    <property type="term" value="P:transmembrane transport"/>
    <property type="evidence" value="ECO:0007669"/>
    <property type="project" value="InterPro"/>
</dbReference>
<dbReference type="EMBL" id="CP018139">
    <property type="protein sequence ID" value="APE31602.1"/>
    <property type="molecule type" value="Genomic_DNA"/>
</dbReference>
<evidence type="ECO:0000313" key="11">
    <source>
        <dbReference type="EMBL" id="APE31602.1"/>
    </source>
</evidence>
<comment type="subcellular location">
    <subcellularLocation>
        <location evidence="1 9">Cell membrane</location>
        <topology evidence="1 9">Multi-pass membrane protein</topology>
    </subcellularLocation>
</comment>
<feature type="transmembrane region" description="Helical" evidence="10">
    <location>
        <begin position="12"/>
        <end position="35"/>
    </location>
</feature>
<protein>
    <submittedName>
        <fullName evidence="11">ABC transporter</fullName>
    </submittedName>
</protein>
<evidence type="ECO:0000256" key="8">
    <source>
        <dbReference type="ARBA" id="ARBA00023136"/>
    </source>
</evidence>
<evidence type="ECO:0000256" key="1">
    <source>
        <dbReference type="ARBA" id="ARBA00004651"/>
    </source>
</evidence>
<gene>
    <name evidence="11" type="ORF">BOX17_11965</name>
</gene>
<keyword evidence="5" id="KW-0410">Iron transport</keyword>
<dbReference type="KEGG" id="hsi:BOX17_11965"/>
<dbReference type="Proteomes" id="UP000181985">
    <property type="component" value="Chromosome"/>
</dbReference>
<feature type="transmembrane region" description="Helical" evidence="10">
    <location>
        <begin position="230"/>
        <end position="247"/>
    </location>
</feature>
<keyword evidence="6 9" id="KW-0812">Transmembrane</keyword>
<feature type="transmembrane region" description="Helical" evidence="10">
    <location>
        <begin position="200"/>
        <end position="218"/>
    </location>
</feature>
<feature type="transmembrane region" description="Helical" evidence="10">
    <location>
        <begin position="40"/>
        <end position="59"/>
    </location>
</feature>
<keyword evidence="4" id="KW-1003">Cell membrane</keyword>
<evidence type="ECO:0000256" key="10">
    <source>
        <dbReference type="SAM" id="Phobius"/>
    </source>
</evidence>
<dbReference type="SUPFAM" id="SSF81345">
    <property type="entry name" value="ABC transporter involved in vitamin B12 uptake, BtuC"/>
    <property type="match status" value="1"/>
</dbReference>
<feature type="transmembrane region" description="Helical" evidence="10">
    <location>
        <begin position="143"/>
        <end position="161"/>
    </location>
</feature>
<name>A0A1J0VHV6_9GAMM</name>
<sequence>MSVVELLSDYTIQNVVAGAALLGLVSGVLGSFAVLRQQSLLGDTMSHAALPGVCLGFIIAGTRDIGSILLGALATGALAALVMLLLTRMSRLKTDAGLGITLSVFFAMGVVLLTHIQGMNNASQGGLDAFLFGQAAATLRSDLWIMGGITAVALLLVAALWKEFKLVSFDPEFATSLGMPVAWLEVLLTVMVALAVVVGLQMVGVVLMAAMIIAPAVAARQWSRRLEDMVLLAALIGVAGGIFGALLSALSRGLATGPLIILSVSSVVLVSMTVAPERGFLWEALRRVRARRRLRYQQVLTTLYRLAVHHDDPVYPSEQGMLDTYHGLRTRAVLSQLERRGLAEWQASPHGEPGPARRWVLTPAGIAEAERVLDALGREDA</sequence>
<dbReference type="InterPro" id="IPR037294">
    <property type="entry name" value="ABC_BtuC-like"/>
</dbReference>
<dbReference type="GO" id="GO:0006826">
    <property type="term" value="P:iron ion transport"/>
    <property type="evidence" value="ECO:0007669"/>
    <property type="project" value="UniProtKB-KW"/>
</dbReference>
<keyword evidence="5" id="KW-0408">Iron</keyword>
<evidence type="ECO:0000256" key="3">
    <source>
        <dbReference type="ARBA" id="ARBA00022448"/>
    </source>
</evidence>
<dbReference type="GO" id="GO:0010043">
    <property type="term" value="P:response to zinc ion"/>
    <property type="evidence" value="ECO:0007669"/>
    <property type="project" value="TreeGrafter"/>
</dbReference>
<keyword evidence="12" id="KW-1185">Reference proteome</keyword>
<evidence type="ECO:0000313" key="12">
    <source>
        <dbReference type="Proteomes" id="UP000181985"/>
    </source>
</evidence>
<dbReference type="OrthoDB" id="9804300at2"/>
<evidence type="ECO:0000256" key="4">
    <source>
        <dbReference type="ARBA" id="ARBA00022475"/>
    </source>
</evidence>
<evidence type="ECO:0000256" key="5">
    <source>
        <dbReference type="ARBA" id="ARBA00022496"/>
    </source>
</evidence>
<reference evidence="12" key="1">
    <citation type="submission" date="2016-11" db="EMBL/GenBank/DDBJ databases">
        <title>Halolamina sediminis sp. nov., an extremely halophilic archaeon isolated from solar salt.</title>
        <authorList>
            <person name="Koh H.-W."/>
            <person name="Rani S."/>
            <person name="Park S.-J."/>
        </authorList>
    </citation>
    <scope>NUCLEOTIDE SEQUENCE [LARGE SCALE GENOMIC DNA]</scope>
    <source>
        <strain evidence="12">Hb3</strain>
    </source>
</reference>